<evidence type="ECO:0000256" key="5">
    <source>
        <dbReference type="ARBA" id="ARBA00022737"/>
    </source>
</evidence>
<evidence type="ECO:0000313" key="10">
    <source>
        <dbReference type="EMBL" id="KAL2064170.1"/>
    </source>
</evidence>
<keyword evidence="5" id="KW-0677">Repeat</keyword>
<keyword evidence="3" id="KW-0808">Transferase</keyword>
<evidence type="ECO:0000256" key="3">
    <source>
        <dbReference type="ARBA" id="ARBA00022679"/>
    </source>
</evidence>
<dbReference type="Gene3D" id="1.20.120.1750">
    <property type="match status" value="1"/>
</dbReference>
<sequence length="523" mass="59516">MATCIVESSFFPLDQQTADLILQLQLEDAEVYFSSAKGKGREGEVSDEMLAFEMQRQEIETMSLFCTDSRMARSMGSAVVSDGQLLSDACFLDDVAARDREIAHQLDSGIETSDAELLRGSTRILDDETLEKLRLLYVSGFDDSPLDDDHMITESVAGDRPESSTWAASRLGKLSTANRRCEACRETVKFVDVARLPCQHEYCRKCLATLFEASMTDESLFPPRCCRQPISVPSVRLFLELEVVQEFARKTIEFGTPNRTYCHSPACSAFIHPRNINGEMACCDDCGLQTCTTCKAEGHTGDCPNDTALQQVLETAREMGWQRCHSCWRVVELEHGCNHMTCRCGAQFCYVCGQPWKNCACEQWNEHQLYARANHIIERQQERQQERRAAAQTPGLPAANGYVGHAMEEDPLPEIPEIPEIIDQQMADPDQLQEPHDDVVPEELTHPVIEEIEVEATPQTARERLLARTVQNLRENHECDHPQWRWIRGPHRCEECFHVLEGYIFECRRCDLQACNRCRRNRL</sequence>
<gene>
    <name evidence="10" type="ORF">VTL71DRAFT_4664</name>
</gene>
<reference evidence="10 11" key="1">
    <citation type="journal article" date="2024" name="Commun. Biol.">
        <title>Comparative genomic analysis of thermophilic fungi reveals convergent evolutionary adaptations and gene losses.</title>
        <authorList>
            <person name="Steindorff A.S."/>
            <person name="Aguilar-Pontes M.V."/>
            <person name="Robinson A.J."/>
            <person name="Andreopoulos B."/>
            <person name="LaButti K."/>
            <person name="Kuo A."/>
            <person name="Mondo S."/>
            <person name="Riley R."/>
            <person name="Otillar R."/>
            <person name="Haridas S."/>
            <person name="Lipzen A."/>
            <person name="Grimwood J."/>
            <person name="Schmutz J."/>
            <person name="Clum A."/>
            <person name="Reid I.D."/>
            <person name="Moisan M.C."/>
            <person name="Butler G."/>
            <person name="Nguyen T.T.M."/>
            <person name="Dewar K."/>
            <person name="Conant G."/>
            <person name="Drula E."/>
            <person name="Henrissat B."/>
            <person name="Hansel C."/>
            <person name="Singer S."/>
            <person name="Hutchinson M.I."/>
            <person name="de Vries R.P."/>
            <person name="Natvig D.O."/>
            <person name="Powell A.J."/>
            <person name="Tsang A."/>
            <person name="Grigoriev I.V."/>
        </authorList>
    </citation>
    <scope>NUCLEOTIDE SEQUENCE [LARGE SCALE GENOMIC DNA]</scope>
    <source>
        <strain evidence="10 11">CBS 494.80</strain>
    </source>
</reference>
<comment type="caution">
    <text evidence="10">The sequence shown here is derived from an EMBL/GenBank/DDBJ whole genome shotgun (WGS) entry which is preliminary data.</text>
</comment>
<dbReference type="Gene3D" id="3.30.40.10">
    <property type="entry name" value="Zinc/RING finger domain, C3HC4 (zinc finger)"/>
    <property type="match status" value="1"/>
</dbReference>
<dbReference type="InterPro" id="IPR002867">
    <property type="entry name" value="IBR_dom"/>
</dbReference>
<dbReference type="Proteomes" id="UP001595075">
    <property type="component" value="Unassembled WGS sequence"/>
</dbReference>
<evidence type="ECO:0000313" key="11">
    <source>
        <dbReference type="Proteomes" id="UP001595075"/>
    </source>
</evidence>
<dbReference type="InterPro" id="IPR044066">
    <property type="entry name" value="TRIAD_supradom"/>
</dbReference>
<proteinExistence type="predicted"/>
<evidence type="ECO:0000256" key="4">
    <source>
        <dbReference type="ARBA" id="ARBA00022723"/>
    </source>
</evidence>
<evidence type="ECO:0000256" key="2">
    <source>
        <dbReference type="ARBA" id="ARBA00012251"/>
    </source>
</evidence>
<dbReference type="InterPro" id="IPR031127">
    <property type="entry name" value="E3_UB_ligase_RBR"/>
</dbReference>
<evidence type="ECO:0000256" key="8">
    <source>
        <dbReference type="ARBA" id="ARBA00022833"/>
    </source>
</evidence>
<dbReference type="InterPro" id="IPR017907">
    <property type="entry name" value="Znf_RING_CS"/>
</dbReference>
<dbReference type="PROSITE" id="PS00518">
    <property type="entry name" value="ZF_RING_1"/>
    <property type="match status" value="1"/>
</dbReference>
<evidence type="ECO:0000256" key="7">
    <source>
        <dbReference type="ARBA" id="ARBA00022786"/>
    </source>
</evidence>
<keyword evidence="8" id="KW-0862">Zinc</keyword>
<dbReference type="EMBL" id="JAZHXI010000014">
    <property type="protein sequence ID" value="KAL2064170.1"/>
    <property type="molecule type" value="Genomic_DNA"/>
</dbReference>
<protein>
    <recommendedName>
        <fullName evidence="2">RBR-type E3 ubiquitin transferase</fullName>
        <ecNumber evidence="2">2.3.2.31</ecNumber>
    </recommendedName>
</protein>
<evidence type="ECO:0000256" key="1">
    <source>
        <dbReference type="ARBA" id="ARBA00001798"/>
    </source>
</evidence>
<dbReference type="PANTHER" id="PTHR11685">
    <property type="entry name" value="RBR FAMILY RING FINGER AND IBR DOMAIN-CONTAINING"/>
    <property type="match status" value="1"/>
</dbReference>
<dbReference type="EC" id="2.3.2.31" evidence="2"/>
<name>A0ABR4C2M8_9HELO</name>
<dbReference type="CDD" id="cd22584">
    <property type="entry name" value="Rcat_RBR_unk"/>
    <property type="match status" value="1"/>
</dbReference>
<keyword evidence="7" id="KW-0833">Ubl conjugation pathway</keyword>
<dbReference type="CDD" id="cd20335">
    <property type="entry name" value="BRcat_RBR"/>
    <property type="match status" value="1"/>
</dbReference>
<dbReference type="Pfam" id="PF01485">
    <property type="entry name" value="IBR"/>
    <property type="match status" value="2"/>
</dbReference>
<feature type="domain" description="RING-type" evidence="9">
    <location>
        <begin position="177"/>
        <end position="371"/>
    </location>
</feature>
<accession>A0ABR4C2M8</accession>
<evidence type="ECO:0000256" key="6">
    <source>
        <dbReference type="ARBA" id="ARBA00022771"/>
    </source>
</evidence>
<comment type="catalytic activity">
    <reaction evidence="1">
        <text>[E2 ubiquitin-conjugating enzyme]-S-ubiquitinyl-L-cysteine + [acceptor protein]-L-lysine = [E2 ubiquitin-conjugating enzyme]-L-cysteine + [acceptor protein]-N(6)-ubiquitinyl-L-lysine.</text>
        <dbReference type="EC" id="2.3.2.31"/>
    </reaction>
</comment>
<dbReference type="SUPFAM" id="SSF57850">
    <property type="entry name" value="RING/U-box"/>
    <property type="match status" value="2"/>
</dbReference>
<keyword evidence="11" id="KW-1185">Reference proteome</keyword>
<evidence type="ECO:0000259" key="9">
    <source>
        <dbReference type="PROSITE" id="PS51873"/>
    </source>
</evidence>
<dbReference type="InterPro" id="IPR013083">
    <property type="entry name" value="Znf_RING/FYVE/PHD"/>
</dbReference>
<keyword evidence="4" id="KW-0479">Metal-binding</keyword>
<organism evidence="10 11">
    <name type="scientific">Oculimacula yallundae</name>
    <dbReference type="NCBI Taxonomy" id="86028"/>
    <lineage>
        <taxon>Eukaryota</taxon>
        <taxon>Fungi</taxon>
        <taxon>Dikarya</taxon>
        <taxon>Ascomycota</taxon>
        <taxon>Pezizomycotina</taxon>
        <taxon>Leotiomycetes</taxon>
        <taxon>Helotiales</taxon>
        <taxon>Ploettnerulaceae</taxon>
        <taxon>Oculimacula</taxon>
    </lineage>
</organism>
<keyword evidence="6" id="KW-0863">Zinc-finger</keyword>
<dbReference type="PROSITE" id="PS51873">
    <property type="entry name" value="TRIAD"/>
    <property type="match status" value="1"/>
</dbReference>